<feature type="region of interest" description="Disordered" evidence="1">
    <location>
        <begin position="45"/>
        <end position="84"/>
    </location>
</feature>
<proteinExistence type="predicted"/>
<feature type="compositionally biased region" description="Basic residues" evidence="1">
    <location>
        <begin position="75"/>
        <end position="84"/>
    </location>
</feature>
<protein>
    <submittedName>
        <fullName evidence="2">Uncharacterized protein</fullName>
    </submittedName>
</protein>
<sequence>MSASIREAGVSAARRAVETAEQSAAEVEAAEKFIADLIARGEAVEVDRSRDAADEEPLPPGATHDIRRDADGRPAVRRRRYSAF</sequence>
<evidence type="ECO:0000313" key="3">
    <source>
        <dbReference type="Proteomes" id="UP001501676"/>
    </source>
</evidence>
<gene>
    <name evidence="2" type="ORF">GCM10020369_22360</name>
</gene>
<dbReference type="Proteomes" id="UP001501676">
    <property type="component" value="Unassembled WGS sequence"/>
</dbReference>
<reference evidence="3" key="1">
    <citation type="journal article" date="2019" name="Int. J. Syst. Evol. Microbiol.">
        <title>The Global Catalogue of Microorganisms (GCM) 10K type strain sequencing project: providing services to taxonomists for standard genome sequencing and annotation.</title>
        <authorList>
            <consortium name="The Broad Institute Genomics Platform"/>
            <consortium name="The Broad Institute Genome Sequencing Center for Infectious Disease"/>
            <person name="Wu L."/>
            <person name="Ma J."/>
        </authorList>
    </citation>
    <scope>NUCLEOTIDE SEQUENCE [LARGE SCALE GENOMIC DNA]</scope>
    <source>
        <strain evidence="3">JCM 9458</strain>
    </source>
</reference>
<evidence type="ECO:0000313" key="2">
    <source>
        <dbReference type="EMBL" id="GAA3386145.1"/>
    </source>
</evidence>
<keyword evidence="3" id="KW-1185">Reference proteome</keyword>
<dbReference type="EMBL" id="BAAAYN010000014">
    <property type="protein sequence ID" value="GAA3386145.1"/>
    <property type="molecule type" value="Genomic_DNA"/>
</dbReference>
<feature type="compositionally biased region" description="Basic and acidic residues" evidence="1">
    <location>
        <begin position="64"/>
        <end position="74"/>
    </location>
</feature>
<accession>A0ABP6SW23</accession>
<organism evidence="2 3">
    <name type="scientific">Cryptosporangium minutisporangium</name>
    <dbReference type="NCBI Taxonomy" id="113569"/>
    <lineage>
        <taxon>Bacteria</taxon>
        <taxon>Bacillati</taxon>
        <taxon>Actinomycetota</taxon>
        <taxon>Actinomycetes</taxon>
        <taxon>Cryptosporangiales</taxon>
        <taxon>Cryptosporangiaceae</taxon>
        <taxon>Cryptosporangium</taxon>
    </lineage>
</organism>
<comment type="caution">
    <text evidence="2">The sequence shown here is derived from an EMBL/GenBank/DDBJ whole genome shotgun (WGS) entry which is preliminary data.</text>
</comment>
<name>A0ABP6SW23_9ACTN</name>
<evidence type="ECO:0000256" key="1">
    <source>
        <dbReference type="SAM" id="MobiDB-lite"/>
    </source>
</evidence>